<dbReference type="Pfam" id="PF16575">
    <property type="entry name" value="CLP1_P"/>
    <property type="match status" value="1"/>
</dbReference>
<accession>A0ABR3PBV5</accession>
<comment type="function">
    <text evidence="1">Polynucleotide 5'-kinase involved in rRNA processing.</text>
</comment>
<keyword evidence="8" id="KW-0067">ATP-binding</keyword>
<keyword evidence="6" id="KW-0547">Nucleotide-binding</keyword>
<keyword evidence="7" id="KW-0418">Kinase</keyword>
<evidence type="ECO:0000259" key="10">
    <source>
        <dbReference type="Pfam" id="PF16575"/>
    </source>
</evidence>
<evidence type="ECO:0000256" key="4">
    <source>
        <dbReference type="ARBA" id="ARBA00019824"/>
    </source>
</evidence>
<comment type="caution">
    <text evidence="11">The sequence shown here is derived from an EMBL/GenBank/DDBJ whole genome shotgun (WGS) entry which is preliminary data.</text>
</comment>
<dbReference type="Gene3D" id="3.40.50.300">
    <property type="entry name" value="P-loop containing nucleotide triphosphate hydrolases"/>
    <property type="match status" value="1"/>
</dbReference>
<dbReference type="PANTHER" id="PTHR12755">
    <property type="entry name" value="CLEAVAGE/POLYADENYLATION FACTOR IA SUBUNIT CLP1P"/>
    <property type="match status" value="1"/>
</dbReference>
<feature type="region of interest" description="Disordered" evidence="9">
    <location>
        <begin position="647"/>
        <end position="672"/>
    </location>
</feature>
<evidence type="ECO:0000313" key="11">
    <source>
        <dbReference type="EMBL" id="KAL1303201.1"/>
    </source>
</evidence>
<evidence type="ECO:0000256" key="6">
    <source>
        <dbReference type="ARBA" id="ARBA00022741"/>
    </source>
</evidence>
<dbReference type="RefSeq" id="XP_069199476.1">
    <property type="nucleotide sequence ID" value="XM_069346606.1"/>
</dbReference>
<feature type="compositionally biased region" description="Acidic residues" evidence="9">
    <location>
        <begin position="654"/>
        <end position="669"/>
    </location>
</feature>
<proteinExistence type="inferred from homology"/>
<organism evidence="11 12">
    <name type="scientific">Neodothiora populina</name>
    <dbReference type="NCBI Taxonomy" id="2781224"/>
    <lineage>
        <taxon>Eukaryota</taxon>
        <taxon>Fungi</taxon>
        <taxon>Dikarya</taxon>
        <taxon>Ascomycota</taxon>
        <taxon>Pezizomycotina</taxon>
        <taxon>Dothideomycetes</taxon>
        <taxon>Dothideomycetidae</taxon>
        <taxon>Dothideales</taxon>
        <taxon>Dothioraceae</taxon>
        <taxon>Neodothiora</taxon>
    </lineage>
</organism>
<name>A0ABR3PBV5_9PEZI</name>
<dbReference type="InterPro" id="IPR045116">
    <property type="entry name" value="Clp1/Grc3"/>
</dbReference>
<feature type="region of interest" description="Disordered" evidence="9">
    <location>
        <begin position="570"/>
        <end position="591"/>
    </location>
</feature>
<feature type="compositionally biased region" description="Basic and acidic residues" evidence="9">
    <location>
        <begin position="33"/>
        <end position="42"/>
    </location>
</feature>
<feature type="region of interest" description="Disordered" evidence="9">
    <location>
        <begin position="22"/>
        <end position="55"/>
    </location>
</feature>
<dbReference type="InterPro" id="IPR027417">
    <property type="entry name" value="P-loop_NTPase"/>
</dbReference>
<dbReference type="GeneID" id="95980320"/>
<evidence type="ECO:0000256" key="3">
    <source>
        <dbReference type="ARBA" id="ARBA00018706"/>
    </source>
</evidence>
<gene>
    <name evidence="11" type="ORF">AAFC00_006621</name>
</gene>
<comment type="similarity">
    <text evidence="2">Belongs to the Clp1 family. NOL9/GRC3 subfamily.</text>
</comment>
<dbReference type="Proteomes" id="UP001562354">
    <property type="component" value="Unassembled WGS sequence"/>
</dbReference>
<evidence type="ECO:0000256" key="5">
    <source>
        <dbReference type="ARBA" id="ARBA00022679"/>
    </source>
</evidence>
<evidence type="ECO:0000256" key="2">
    <source>
        <dbReference type="ARBA" id="ARBA00011003"/>
    </source>
</evidence>
<keyword evidence="12" id="KW-1185">Reference proteome</keyword>
<evidence type="ECO:0000256" key="9">
    <source>
        <dbReference type="SAM" id="MobiDB-lite"/>
    </source>
</evidence>
<reference evidence="11 12" key="1">
    <citation type="submission" date="2024-07" db="EMBL/GenBank/DDBJ databases">
        <title>Draft sequence of the Neodothiora populina.</title>
        <authorList>
            <person name="Drown D.D."/>
            <person name="Schuette U.S."/>
            <person name="Buechlein A.B."/>
            <person name="Rusch D.R."/>
            <person name="Winton L.W."/>
            <person name="Adams G.A."/>
        </authorList>
    </citation>
    <scope>NUCLEOTIDE SEQUENCE [LARGE SCALE GENOMIC DNA]</scope>
    <source>
        <strain evidence="11 12">CPC 39397</strain>
    </source>
</reference>
<evidence type="ECO:0000256" key="7">
    <source>
        <dbReference type="ARBA" id="ARBA00022777"/>
    </source>
</evidence>
<dbReference type="EMBL" id="JBFMKM010000010">
    <property type="protein sequence ID" value="KAL1303201.1"/>
    <property type="molecule type" value="Genomic_DNA"/>
</dbReference>
<dbReference type="PANTHER" id="PTHR12755:SF3">
    <property type="entry name" value="POLYNUCLEOTIDE 5'-HYDROXYL-KINASE NOL9"/>
    <property type="match status" value="1"/>
</dbReference>
<sequence>MQKKRKAQEAFVEPKPRLSAFAAAKARAAQSDTEIKPLDELKPSNSIPTSQNDRSDAAALPTLLSSFPLSSAHEAASGDDDGTGIGYSSDDQLWTGSSAQRSYKAAQPQRLSSFRSRKMAVLSESPDRLVLKLKADETATFIGEYDLQVISGIVMLSGAALRAGDRTYRVFAPGTHALLTVIAKGGAAEIAVISTTTSMAGLSKVSPLWGKLWNAQDFKDSVANGSAESKRSFMLLRSSTDDPLKRALTALDVDQGIQSALFRIVNYPRTSSDPVVLVSGPKASGKSTISRWLTNTFLTSTTSRTSNQRLNSAQPKTSFWLDLDPGQPEFGPPGQVSLVQLHAPILGPPFTHPTAPSSSPYHMIRSHTLASITPKEDSDHFLSCAMDLLSHYQRLRLSFPDAPLVINCNGWVLGSAVEVLLALVQGFPITDVVLMQPMDMDVVQAIKSSLRADGRVLLVPQRETRPTQSRTSAEFRAMMNMSYFHTSPPSTPSETSPIAKWDTRPISHIRPWQVPYSGPGQGILAILSYGEVVPPAFLSTVLDGMVVAICVIEDDVAIPGYHSLVTSTAQQVEGDEEAEHHDAQEPNIQSLVSRTPDDLPYLLPDRSGLIAPLDPRNSRCVGLALIRGIDREKQELHLLTPLSADEIDRFTYPPEEDDEDEDELDEDGSAQERKRKQIVLVRGKFDSPDWAFMEDVYAGTVFGHGEDDDRGKVEKEKERPYVAERKLDAERGLGSNVWRVRHLPRKLGGGGGGGD</sequence>
<feature type="compositionally biased region" description="Polar residues" evidence="9">
    <location>
        <begin position="43"/>
        <end position="52"/>
    </location>
</feature>
<dbReference type="InterPro" id="IPR032319">
    <property type="entry name" value="CLP1_P"/>
</dbReference>
<evidence type="ECO:0000313" key="12">
    <source>
        <dbReference type="Proteomes" id="UP001562354"/>
    </source>
</evidence>
<feature type="domain" description="Clp1 P-loop" evidence="10">
    <location>
        <begin position="280"/>
        <end position="485"/>
    </location>
</feature>
<evidence type="ECO:0000256" key="1">
    <source>
        <dbReference type="ARBA" id="ARBA00003798"/>
    </source>
</evidence>
<keyword evidence="5" id="KW-0808">Transferase</keyword>
<feature type="region of interest" description="Disordered" evidence="9">
    <location>
        <begin position="72"/>
        <end position="91"/>
    </location>
</feature>
<protein>
    <recommendedName>
        <fullName evidence="4">Polynucleotide 5'-hydroxyl-kinase GRC3</fullName>
    </recommendedName>
    <alternativeName>
        <fullName evidence="3">Polynucleotide 5'-hydroxyl-kinase grc3</fullName>
    </alternativeName>
</protein>
<evidence type="ECO:0000256" key="8">
    <source>
        <dbReference type="ARBA" id="ARBA00022840"/>
    </source>
</evidence>